<reference evidence="1" key="1">
    <citation type="submission" date="2006-12" db="EMBL/GenBank/DDBJ databases">
        <title>Complete sequence of Pyrobaculum islandicum DSM 4184.</title>
        <authorList>
            <person name="Copeland A."/>
            <person name="Lucas S."/>
            <person name="Lapidus A."/>
            <person name="Barry K."/>
            <person name="Detter J.C."/>
            <person name="Glavina del Rio T."/>
            <person name="Dalin E."/>
            <person name="Tice H."/>
            <person name="Pitluck S."/>
            <person name="Meincke L."/>
            <person name="Brettin T."/>
            <person name="Bruce D."/>
            <person name="Han C."/>
            <person name="Tapia R."/>
            <person name="Gilna P."/>
            <person name="Schmutz J."/>
            <person name="Larimer F."/>
            <person name="Land M."/>
            <person name="Hauser L."/>
            <person name="Kyrpides N."/>
            <person name="Mikhailova N."/>
            <person name="Cozen A.E."/>
            <person name="Fitz-Gibbon S.T."/>
            <person name="House C.H."/>
            <person name="Saltikov C."/>
            <person name="Lowe T."/>
            <person name="Richardson P."/>
        </authorList>
    </citation>
    <scope>NUCLEOTIDE SEQUENCE [LARGE SCALE GENOMIC DNA]</scope>
    <source>
        <strain evidence="1">DSM 4184</strain>
    </source>
</reference>
<sequence>MYSLAHIVKCPICGIEFKPVIESVKDGETEVVCPNGHVFTIFVNNSESVLDCEIRDWERFGLLPQATQQAVLEAIQSGRVPSDLQTLMRRLKETGIVVCT</sequence>
<accession>A1RS78</accession>
<dbReference type="HOGENOM" id="CLU_180513_0_0_2"/>
<dbReference type="STRING" id="384616.Pisl_0632"/>
<dbReference type="GeneID" id="4617183"/>
<dbReference type="Proteomes" id="UP000002595">
    <property type="component" value="Chromosome"/>
</dbReference>
<evidence type="ECO:0000313" key="2">
    <source>
        <dbReference type="Proteomes" id="UP000002595"/>
    </source>
</evidence>
<dbReference type="RefSeq" id="WP_011762386.1">
    <property type="nucleotide sequence ID" value="NC_008701.1"/>
</dbReference>
<protein>
    <submittedName>
        <fullName evidence="1">Family 562 protein</fullName>
    </submittedName>
</protein>
<dbReference type="AlphaFoldDB" id="A1RS78"/>
<organism evidence="1 2">
    <name type="scientific">Pyrobaculum islandicum (strain DSM 4184 / JCM 9189 / GEO3)</name>
    <dbReference type="NCBI Taxonomy" id="384616"/>
    <lineage>
        <taxon>Archaea</taxon>
        <taxon>Thermoproteota</taxon>
        <taxon>Thermoprotei</taxon>
        <taxon>Thermoproteales</taxon>
        <taxon>Thermoproteaceae</taxon>
        <taxon>Pyrobaculum</taxon>
    </lineage>
</organism>
<proteinExistence type="predicted"/>
<dbReference type="EMBL" id="CP000504">
    <property type="protein sequence ID" value="ABL87810.1"/>
    <property type="molecule type" value="Genomic_DNA"/>
</dbReference>
<dbReference type="KEGG" id="pis:Pisl_0632"/>
<keyword evidence="2" id="KW-1185">Reference proteome</keyword>
<dbReference type="eggNOG" id="arCOG03763">
    <property type="taxonomic scope" value="Archaea"/>
</dbReference>
<dbReference type="OrthoDB" id="26755at2157"/>
<evidence type="ECO:0000313" key="1">
    <source>
        <dbReference type="EMBL" id="ABL87810.1"/>
    </source>
</evidence>
<name>A1RS78_PYRIL</name>
<gene>
    <name evidence="1" type="ordered locus">Pisl_0632</name>
</gene>